<dbReference type="Pfam" id="PF05697">
    <property type="entry name" value="Trigger_N"/>
    <property type="match status" value="1"/>
</dbReference>
<name>A0A7S7FZV9_9MOLU</name>
<organism evidence="2">
    <name type="scientific">Candidatus Phytoplasma australasiaticum subsp. australasiaticum</name>
    <dbReference type="NCBI Taxonomy" id="2832407"/>
    <lineage>
        <taxon>Bacteria</taxon>
        <taxon>Bacillati</taxon>
        <taxon>Mycoplasmatota</taxon>
        <taxon>Mollicutes</taxon>
        <taxon>Acholeplasmatales</taxon>
        <taxon>Acholeplasmataceae</taxon>
        <taxon>Candidatus Phytoplasma</taxon>
        <taxon>16SrII (Peanut WB group)</taxon>
        <taxon>Candidatus Phytoplasma australasiaticum</taxon>
    </lineage>
</organism>
<accession>A0A7S7FZV9</accession>
<reference evidence="2" key="1">
    <citation type="submission" date="2020-08" db="EMBL/GenBank/DDBJ databases">
        <title>Phytoplasma sp. strain PR08 associated with Phyllody Disease of Parthenium hysterophorus.</title>
        <authorList>
            <person name="Kirdat K."/>
            <person name="Tiwarekar B."/>
            <person name="Yadav A."/>
        </authorList>
    </citation>
    <scope>NUCLEOTIDE SEQUENCE [LARGE SCALE GENOMIC DNA]</scope>
    <source>
        <strain evidence="2">PR08</strain>
    </source>
</reference>
<proteinExistence type="predicted"/>
<evidence type="ECO:0000313" key="2">
    <source>
        <dbReference type="EMBL" id="QOX89587.1"/>
    </source>
</evidence>
<gene>
    <name evidence="2" type="ORF">H7685_02115</name>
</gene>
<dbReference type="GO" id="GO:0006457">
    <property type="term" value="P:protein folding"/>
    <property type="evidence" value="ECO:0007669"/>
    <property type="project" value="InterPro"/>
</dbReference>
<protein>
    <recommendedName>
        <fullName evidence="1">Trigger factor ribosome-binding bacterial domain-containing protein</fullName>
    </recommendedName>
</protein>
<dbReference type="SUPFAM" id="SSF102735">
    <property type="entry name" value="Trigger factor ribosome-binding domain"/>
    <property type="match status" value="1"/>
</dbReference>
<dbReference type="AlphaFoldDB" id="A0A7S7FZV9"/>
<sequence length="45" mass="5495">MFLQKSFDSVKNDIKIKGFRKGFVTRLLCEKHFGERFLYQKLLHF</sequence>
<evidence type="ECO:0000259" key="1">
    <source>
        <dbReference type="Pfam" id="PF05697"/>
    </source>
</evidence>
<dbReference type="EMBL" id="CP060385">
    <property type="protein sequence ID" value="QOX89587.1"/>
    <property type="molecule type" value="Genomic_DNA"/>
</dbReference>
<dbReference type="GO" id="GO:0015031">
    <property type="term" value="P:protein transport"/>
    <property type="evidence" value="ECO:0007669"/>
    <property type="project" value="InterPro"/>
</dbReference>
<dbReference type="InterPro" id="IPR036611">
    <property type="entry name" value="Trigger_fac_ribosome-bd_sf"/>
</dbReference>
<feature type="domain" description="Trigger factor ribosome-binding bacterial" evidence="1">
    <location>
        <begin position="3"/>
        <end position="43"/>
    </location>
</feature>
<dbReference type="Gene3D" id="3.30.70.1050">
    <property type="entry name" value="Trigger factor ribosome-binding domain"/>
    <property type="match status" value="1"/>
</dbReference>
<dbReference type="InterPro" id="IPR008881">
    <property type="entry name" value="Trigger_fac_ribosome-bd_bac"/>
</dbReference>